<organism evidence="4 5">
    <name type="scientific">Cladonia borealis</name>
    <dbReference type="NCBI Taxonomy" id="184061"/>
    <lineage>
        <taxon>Eukaryota</taxon>
        <taxon>Fungi</taxon>
        <taxon>Dikarya</taxon>
        <taxon>Ascomycota</taxon>
        <taxon>Pezizomycotina</taxon>
        <taxon>Lecanoromycetes</taxon>
        <taxon>OSLEUM clade</taxon>
        <taxon>Lecanoromycetidae</taxon>
        <taxon>Lecanorales</taxon>
        <taxon>Lecanorineae</taxon>
        <taxon>Cladoniaceae</taxon>
        <taxon>Cladonia</taxon>
    </lineage>
</organism>
<reference evidence="4" key="1">
    <citation type="submission" date="2023-03" db="EMBL/GenBank/DDBJ databases">
        <title>Complete genome of Cladonia borealis.</title>
        <authorList>
            <person name="Park H."/>
        </authorList>
    </citation>
    <scope>NUCLEOTIDE SEQUENCE</scope>
    <source>
        <strain evidence="4">ANT050790</strain>
    </source>
</reference>
<evidence type="ECO:0000259" key="3">
    <source>
        <dbReference type="Pfam" id="PF07985"/>
    </source>
</evidence>
<evidence type="ECO:0000313" key="5">
    <source>
        <dbReference type="Proteomes" id="UP001166286"/>
    </source>
</evidence>
<dbReference type="PANTHER" id="PTHR34706">
    <property type="entry name" value="SLR1338 PROTEIN"/>
    <property type="match status" value="1"/>
</dbReference>
<evidence type="ECO:0000259" key="2">
    <source>
        <dbReference type="Pfam" id="PF00656"/>
    </source>
</evidence>
<dbReference type="InterPro" id="IPR011600">
    <property type="entry name" value="Pept_C14_caspase"/>
</dbReference>
<feature type="region of interest" description="Disordered" evidence="1">
    <location>
        <begin position="283"/>
        <end position="331"/>
    </location>
</feature>
<dbReference type="AlphaFoldDB" id="A0AA39R268"/>
<proteinExistence type="predicted"/>
<feature type="domain" description="SRR1-like" evidence="3">
    <location>
        <begin position="917"/>
        <end position="1053"/>
    </location>
</feature>
<keyword evidence="5" id="KW-1185">Reference proteome</keyword>
<dbReference type="Proteomes" id="UP001166286">
    <property type="component" value="Unassembled WGS sequence"/>
</dbReference>
<dbReference type="Pfam" id="PF07985">
    <property type="entry name" value="SRR1"/>
    <property type="match status" value="1"/>
</dbReference>
<name>A0AA39R268_9LECA</name>
<accession>A0AA39R268</accession>
<dbReference type="EMBL" id="JAFEKC020000008">
    <property type="protein sequence ID" value="KAK0513445.1"/>
    <property type="molecule type" value="Genomic_DNA"/>
</dbReference>
<dbReference type="GO" id="GO:0004197">
    <property type="term" value="F:cysteine-type endopeptidase activity"/>
    <property type="evidence" value="ECO:0007669"/>
    <property type="project" value="InterPro"/>
</dbReference>
<dbReference type="PANTHER" id="PTHR34706:SF1">
    <property type="entry name" value="VWFA DOMAIN-CONTAINING PROTEIN"/>
    <property type="match status" value="1"/>
</dbReference>
<dbReference type="InterPro" id="IPR012942">
    <property type="entry name" value="SRR1-like"/>
</dbReference>
<gene>
    <name evidence="4" type="ORF">JMJ35_004431</name>
</gene>
<evidence type="ECO:0000256" key="1">
    <source>
        <dbReference type="SAM" id="MobiDB-lite"/>
    </source>
</evidence>
<sequence length="1118" mass="125567">MKSVADRTHDISLINYHVKDLHSFGERVTEAAAAAFPNNFGHEDALYGRAKCRYRRVHVLLLSWEADDLGVAKEIAELQDTFDNIYHYEVENWKIPSNRSHNSLNRRLTNFIDDYEGEDTLLIVYYGGHGYMNDDRQCIWSCTRALDAPEVQWYGLQTNIEQADCDVLILLDCCASASSSNTGTGSGVTELIAACGFETVAPGVGEHSFTRSLIDELKWWTHGPSLTAAMLHNKVLSRVKYWKPRFGAAPYDERRRTPMYIVLANEGKKRSIEIAPLPPQTVAITEPPLPLGDGVDSTSSSSSSPLPVLSNDASSSTSNTSTEPTAFEEYANSSESSISQVWPDRDFKCPKVLISVALEEDQWLEAEAWADWLEKVPAKVKYANVEGIYKSDSTIVLLSIAVVVWDLISNDPAVKFLGFVRSHNLVQYDTCVPKSSKPDWNLTPAKDPNPKNPLLNLSVSIPTTCYIGREDAQLSGIEKAVLSEVVKSLIGLRSPPQSIAWPRFAEQPPEYTEFSDLPLPATENPPWSSATTVKQYTLDPRQMEYGKGEEAEMKLKSLANIPDVPSCETLSDRSYGAGFPEHTRLEWKPELYQLAMYTTVFIVDESTFEHDLWGEARAALVQCTTRLVAVPNVDLRFRISLLDSDQSMNVATPHHDISQTVQPQGPTYTYRRIMDHWVKLKKALAVLDLEVRNDHPGLNIIIFLGRPLQEDFETLESLVTEISISLDLFMVDENKVGLQFVQIGSDESVAQFIKRLLGIRARHGFRRDIIDATIFNPDEDTYSEILLGAVNEDMKAARAAMRYHIARHDNPELVLGSDLDSLLGHFPNTISTIYPKSVAKSYRRRKRALHRNPGPLRERILVQQVKESTSRAPLGILYEWLDEHGLLSNPCYYSGSDVSYKMYHTFYDKLNLLPDIEMTNCVCLGLGSFTGVEGQRLSAEDVANRENSLHQLVILTMILEPDLLGAKHTVRNSWFQDPDLSLTDEIFLNGLGFTALQFPTALERITSTTFVFAPRVPYYLTVGVFTACHPALYIGNRLDYLVQQLSVTVEKHSLDPLPLMVLETLTRFKDASRLVPLPVLEDSPFSWTRVTGIHWLRKEGEGKTPAEHGEQEEGSNCQ</sequence>
<feature type="domain" description="Peptidase C14 caspase" evidence="2">
    <location>
        <begin position="72"/>
        <end position="181"/>
    </location>
</feature>
<dbReference type="Pfam" id="PF00656">
    <property type="entry name" value="Peptidase_C14"/>
    <property type="match status" value="1"/>
</dbReference>
<feature type="compositionally biased region" description="Low complexity" evidence="1">
    <location>
        <begin position="292"/>
        <end position="322"/>
    </location>
</feature>
<dbReference type="GO" id="GO:0006508">
    <property type="term" value="P:proteolysis"/>
    <property type="evidence" value="ECO:0007669"/>
    <property type="project" value="InterPro"/>
</dbReference>
<comment type="caution">
    <text evidence="4">The sequence shown here is derived from an EMBL/GenBank/DDBJ whole genome shotgun (WGS) entry which is preliminary data.</text>
</comment>
<evidence type="ECO:0000313" key="4">
    <source>
        <dbReference type="EMBL" id="KAK0513445.1"/>
    </source>
</evidence>
<protein>
    <submittedName>
        <fullName evidence="4">Uncharacterized protein</fullName>
    </submittedName>
</protein>